<name>A0ABP7T4U3_9BURK</name>
<feature type="domain" description="RES" evidence="1">
    <location>
        <begin position="10"/>
        <end position="58"/>
    </location>
</feature>
<evidence type="ECO:0000313" key="2">
    <source>
        <dbReference type="EMBL" id="GAA4021088.1"/>
    </source>
</evidence>
<evidence type="ECO:0000313" key="3">
    <source>
        <dbReference type="Proteomes" id="UP001501353"/>
    </source>
</evidence>
<dbReference type="RefSeq" id="WP_344762903.1">
    <property type="nucleotide sequence ID" value="NZ_BAAAZE010000008.1"/>
</dbReference>
<dbReference type="Pfam" id="PF08808">
    <property type="entry name" value="RES"/>
    <property type="match status" value="1"/>
</dbReference>
<dbReference type="Proteomes" id="UP001501353">
    <property type="component" value="Unassembled WGS sequence"/>
</dbReference>
<proteinExistence type="predicted"/>
<keyword evidence="3" id="KW-1185">Reference proteome</keyword>
<comment type="caution">
    <text evidence="2">The sequence shown here is derived from an EMBL/GenBank/DDBJ whole genome shotgun (WGS) entry which is preliminary data.</text>
</comment>
<gene>
    <name evidence="2" type="ORF">GCM10022212_17450</name>
</gene>
<reference evidence="3" key="1">
    <citation type="journal article" date="2019" name="Int. J. Syst. Evol. Microbiol.">
        <title>The Global Catalogue of Microorganisms (GCM) 10K type strain sequencing project: providing services to taxonomists for standard genome sequencing and annotation.</title>
        <authorList>
            <consortium name="The Broad Institute Genomics Platform"/>
            <consortium name="The Broad Institute Genome Sequencing Center for Infectious Disease"/>
            <person name="Wu L."/>
            <person name="Ma J."/>
        </authorList>
    </citation>
    <scope>NUCLEOTIDE SEQUENCE [LARGE SCALE GENOMIC DNA]</scope>
    <source>
        <strain evidence="3">JCM 16673</strain>
    </source>
</reference>
<protein>
    <recommendedName>
        <fullName evidence="1">RES domain-containing protein</fullName>
    </recommendedName>
</protein>
<dbReference type="InterPro" id="IPR014914">
    <property type="entry name" value="RES_dom"/>
</dbReference>
<dbReference type="EMBL" id="BAAAZE010000008">
    <property type="protein sequence ID" value="GAA4021088.1"/>
    <property type="molecule type" value="Genomic_DNA"/>
</dbReference>
<accession>A0ABP7T4U3</accession>
<sequence>MMLTTLNSAVFRVHQPKWSFAPTSGAGAGTYGGRANRPGVNALYLSLTLETALAEYQQLGACRT</sequence>
<evidence type="ECO:0000259" key="1">
    <source>
        <dbReference type="Pfam" id="PF08808"/>
    </source>
</evidence>
<organism evidence="2 3">
    <name type="scientific">Actimicrobium antarcticum</name>
    <dbReference type="NCBI Taxonomy" id="1051899"/>
    <lineage>
        <taxon>Bacteria</taxon>
        <taxon>Pseudomonadati</taxon>
        <taxon>Pseudomonadota</taxon>
        <taxon>Betaproteobacteria</taxon>
        <taxon>Burkholderiales</taxon>
        <taxon>Oxalobacteraceae</taxon>
        <taxon>Actimicrobium</taxon>
    </lineage>
</organism>